<keyword evidence="1" id="KW-1185">Reference proteome</keyword>
<dbReference type="RefSeq" id="XP_010241741.1">
    <property type="nucleotide sequence ID" value="XM_010243439.1"/>
</dbReference>
<dbReference type="OMA" id="CHAFNIR"/>
<dbReference type="GeneID" id="104586267"/>
<dbReference type="Gene3D" id="3.10.10.10">
    <property type="entry name" value="HIV Type 1 Reverse Transcriptase, subunit A, domain 1"/>
    <property type="match status" value="1"/>
</dbReference>
<dbReference type="eggNOG" id="KOG0017">
    <property type="taxonomic scope" value="Eukaryota"/>
</dbReference>
<dbReference type="OrthoDB" id="1928766at2759"/>
<proteinExistence type="predicted"/>
<organism evidence="1 2">
    <name type="scientific">Nelumbo nucifera</name>
    <name type="common">Sacred lotus</name>
    <dbReference type="NCBI Taxonomy" id="4432"/>
    <lineage>
        <taxon>Eukaryota</taxon>
        <taxon>Viridiplantae</taxon>
        <taxon>Streptophyta</taxon>
        <taxon>Embryophyta</taxon>
        <taxon>Tracheophyta</taxon>
        <taxon>Spermatophyta</taxon>
        <taxon>Magnoliopsida</taxon>
        <taxon>Proteales</taxon>
        <taxon>Nelumbonaceae</taxon>
        <taxon>Nelumbo</taxon>
    </lineage>
</organism>
<evidence type="ECO:0000313" key="1">
    <source>
        <dbReference type="Proteomes" id="UP000189703"/>
    </source>
</evidence>
<dbReference type="KEGG" id="nnu:104586267"/>
<dbReference type="PANTHER" id="PTHR24559:SF431">
    <property type="entry name" value="RNA-DIRECTED DNA POLYMERASE HOMOLOG"/>
    <property type="match status" value="1"/>
</dbReference>
<name>A0A1U7YP25_NELNU</name>
<dbReference type="Proteomes" id="UP000189703">
    <property type="component" value="Unplaced"/>
</dbReference>
<protein>
    <submittedName>
        <fullName evidence="2">Uncharacterized protein LOC104586267</fullName>
    </submittedName>
</protein>
<gene>
    <name evidence="2" type="primary">LOC104586267</name>
</gene>
<dbReference type="InterPro" id="IPR053134">
    <property type="entry name" value="RNA-dir_DNA_polymerase"/>
</dbReference>
<dbReference type="SUPFAM" id="SSF56672">
    <property type="entry name" value="DNA/RNA polymerases"/>
    <property type="match status" value="1"/>
</dbReference>
<sequence length="160" mass="18605">MTYRGKQPAAETLMTESIDLHDELRTQHDQPIEDLIQVPLSEKDPEKTVRVSSLLDNHLHEDLIQLLREHTDVFAWSAADMPGIDPKVITHCLNSDPLYRPIRQKKMSFATERWQIINEEVQKLLDAGFIQEVKYPDWLANVVMVKKANGKWRICIDFNT</sequence>
<accession>A0A1U7YP25</accession>
<dbReference type="InParanoid" id="A0A1U7YP25"/>
<dbReference type="PANTHER" id="PTHR24559">
    <property type="entry name" value="TRANSPOSON TY3-I GAG-POL POLYPROTEIN"/>
    <property type="match status" value="1"/>
</dbReference>
<dbReference type="AlphaFoldDB" id="A0A1U7YP25"/>
<reference evidence="2" key="1">
    <citation type="submission" date="2025-08" db="UniProtKB">
        <authorList>
            <consortium name="RefSeq"/>
        </authorList>
    </citation>
    <scope>IDENTIFICATION</scope>
</reference>
<evidence type="ECO:0000313" key="2">
    <source>
        <dbReference type="RefSeq" id="XP_010241741.1"/>
    </source>
</evidence>
<dbReference type="InterPro" id="IPR043502">
    <property type="entry name" value="DNA/RNA_pol_sf"/>
</dbReference>